<dbReference type="VEuPathDB" id="TrichDB:TVAG_281130"/>
<dbReference type="SUPFAM" id="SSF52058">
    <property type="entry name" value="L domain-like"/>
    <property type="match status" value="3"/>
</dbReference>
<dbReference type="InterPro" id="IPR032675">
    <property type="entry name" value="LRR_dom_sf"/>
</dbReference>
<gene>
    <name evidence="1" type="ORF">TVAG_281130</name>
</gene>
<accession>A2DRN3</accession>
<evidence type="ECO:0000313" key="2">
    <source>
        <dbReference type="Proteomes" id="UP000001542"/>
    </source>
</evidence>
<dbReference type="Gene3D" id="3.80.10.10">
    <property type="entry name" value="Ribonuclease Inhibitor"/>
    <property type="match status" value="4"/>
</dbReference>
<dbReference type="KEGG" id="tva:4775009"/>
<dbReference type="EMBL" id="DS113236">
    <property type="protein sequence ID" value="EAY16996.1"/>
    <property type="molecule type" value="Genomic_DNA"/>
</dbReference>
<dbReference type="InParanoid" id="A2DRN3"/>
<name>A2DRN3_TRIV3</name>
<keyword evidence="2" id="KW-1185">Reference proteome</keyword>
<sequence>MSTCDNLPFLNNSLFSGCSRLETITLPSKIKQIKYGCFYNTDSLKSIVIPDSVEYLYYTSSDGTVFSRGLELVTISRNSNLTTIGDNVFSYTKLKYIFIPRYTRTISFSAINVKTLEKIEIDERNPYYSSDGITIFSGENNNTLNFVIPSIKYEYSIPLFVTQLGGSCMRSYQYNSLAIHDNVEIISAHSFSASNLINFSFPPNIQYIENGVFQYCARLETVTLTENIKGIHTGAFRLCTNLKNIVLPSSLLYINESAFYSCKSLKTLTLPQSLQNIGPTVFYGCTNLIIDTSHNPNFNITHDMLFSEQKEHLTEYFSSDPNNEIHIPSTCKYINKGVFNKKQFKSITFDGNTLISILNYAFLSSTIKTIILPESLQSLGSECFMDCVNLTSVVFNGNNINTIPDKCFMNCVQLTDINIPHSIEVIGQYAFYGCNNIGDIGISSSNIKNIGMYCFSNSGLRTFINYHMVEDLDYTYNIFEGCHSLDEVKLNASIVPKYCFYNCSSLSKLTLLEGVSSIEDFALLYCKSLSTIIIPDSLTTINNFAFFYCNSLSSFLLGAHSLLNIVYGGAFIGCENLVTINASLSPFHRFSNGALTDFNETNLITFLPSSKATTFVVPQTMISIGNYAFMSCNNLIRVIFSGNKLEQIGYQSFKDCKKLSFVFVMSSNLESIGVEAFIGCPLLTRCGSIFCLPQKFQYFIDRGIPAISLKDECSDSQLSCIPNKYSISDFANTLIYIFILI</sequence>
<dbReference type="InterPro" id="IPR026906">
    <property type="entry name" value="LRR_5"/>
</dbReference>
<dbReference type="PANTHER" id="PTHR45661">
    <property type="entry name" value="SURFACE ANTIGEN"/>
    <property type="match status" value="1"/>
</dbReference>
<dbReference type="PANTHER" id="PTHR45661:SF3">
    <property type="entry name" value="IG-LIKE DOMAIN-CONTAINING PROTEIN"/>
    <property type="match status" value="1"/>
</dbReference>
<dbReference type="Proteomes" id="UP000001542">
    <property type="component" value="Unassembled WGS sequence"/>
</dbReference>
<dbReference type="SMR" id="A2DRN3"/>
<dbReference type="AlphaFoldDB" id="A2DRN3"/>
<dbReference type="VEuPathDB" id="TrichDB:TVAGG3_0696460"/>
<organism evidence="1 2">
    <name type="scientific">Trichomonas vaginalis (strain ATCC PRA-98 / G3)</name>
    <dbReference type="NCBI Taxonomy" id="412133"/>
    <lineage>
        <taxon>Eukaryota</taxon>
        <taxon>Metamonada</taxon>
        <taxon>Parabasalia</taxon>
        <taxon>Trichomonadida</taxon>
        <taxon>Trichomonadidae</taxon>
        <taxon>Trichomonas</taxon>
    </lineage>
</organism>
<reference evidence="1" key="2">
    <citation type="journal article" date="2007" name="Science">
        <title>Draft genome sequence of the sexually transmitted pathogen Trichomonas vaginalis.</title>
        <authorList>
            <person name="Carlton J.M."/>
            <person name="Hirt R.P."/>
            <person name="Silva J.C."/>
            <person name="Delcher A.L."/>
            <person name="Schatz M."/>
            <person name="Zhao Q."/>
            <person name="Wortman J.R."/>
            <person name="Bidwell S.L."/>
            <person name="Alsmark U.C.M."/>
            <person name="Besteiro S."/>
            <person name="Sicheritz-Ponten T."/>
            <person name="Noel C.J."/>
            <person name="Dacks J.B."/>
            <person name="Foster P.G."/>
            <person name="Simillion C."/>
            <person name="Van de Peer Y."/>
            <person name="Miranda-Saavedra D."/>
            <person name="Barton G.J."/>
            <person name="Westrop G.D."/>
            <person name="Mueller S."/>
            <person name="Dessi D."/>
            <person name="Fiori P.L."/>
            <person name="Ren Q."/>
            <person name="Paulsen I."/>
            <person name="Zhang H."/>
            <person name="Bastida-Corcuera F.D."/>
            <person name="Simoes-Barbosa A."/>
            <person name="Brown M.T."/>
            <person name="Hayes R.D."/>
            <person name="Mukherjee M."/>
            <person name="Okumura C.Y."/>
            <person name="Schneider R."/>
            <person name="Smith A.J."/>
            <person name="Vanacova S."/>
            <person name="Villalvazo M."/>
            <person name="Haas B.J."/>
            <person name="Pertea M."/>
            <person name="Feldblyum T.V."/>
            <person name="Utterback T.R."/>
            <person name="Shu C.L."/>
            <person name="Osoegawa K."/>
            <person name="de Jong P.J."/>
            <person name="Hrdy I."/>
            <person name="Horvathova L."/>
            <person name="Zubacova Z."/>
            <person name="Dolezal P."/>
            <person name="Malik S.B."/>
            <person name="Logsdon J.M. Jr."/>
            <person name="Henze K."/>
            <person name="Gupta A."/>
            <person name="Wang C.C."/>
            <person name="Dunne R.L."/>
            <person name="Upcroft J.A."/>
            <person name="Upcroft P."/>
            <person name="White O."/>
            <person name="Salzberg S.L."/>
            <person name="Tang P."/>
            <person name="Chiu C.-H."/>
            <person name="Lee Y.-S."/>
            <person name="Embley T.M."/>
            <person name="Coombs G.H."/>
            <person name="Mottram J.C."/>
            <person name="Tachezy J."/>
            <person name="Fraser-Liggett C.M."/>
            <person name="Johnson P.J."/>
        </authorList>
    </citation>
    <scope>NUCLEOTIDE SEQUENCE [LARGE SCALE GENOMIC DNA]</scope>
    <source>
        <strain evidence="1">G3</strain>
    </source>
</reference>
<reference evidence="1" key="1">
    <citation type="submission" date="2006-10" db="EMBL/GenBank/DDBJ databases">
        <authorList>
            <person name="Amadeo P."/>
            <person name="Zhao Q."/>
            <person name="Wortman J."/>
            <person name="Fraser-Liggett C."/>
            <person name="Carlton J."/>
        </authorList>
    </citation>
    <scope>NUCLEOTIDE SEQUENCE</scope>
    <source>
        <strain evidence="1">G3</strain>
    </source>
</reference>
<evidence type="ECO:0000313" key="1">
    <source>
        <dbReference type="EMBL" id="EAY16996.1"/>
    </source>
</evidence>
<dbReference type="InterPro" id="IPR053139">
    <property type="entry name" value="Surface_bspA-like"/>
</dbReference>
<dbReference type="RefSeq" id="XP_001329219.1">
    <property type="nucleotide sequence ID" value="XM_001329184.1"/>
</dbReference>
<protein>
    <submittedName>
        <fullName evidence="1">Surface antigen BspA-like</fullName>
    </submittedName>
</protein>
<dbReference type="Pfam" id="PF13306">
    <property type="entry name" value="LRR_5"/>
    <property type="match status" value="5"/>
</dbReference>
<proteinExistence type="predicted"/>